<dbReference type="SUPFAM" id="SSF144083">
    <property type="entry name" value="Magnesium transport protein CorA, transmembrane region"/>
    <property type="match status" value="1"/>
</dbReference>
<dbReference type="OrthoDB" id="3231000at2759"/>
<dbReference type="EMBL" id="NHTK01006034">
    <property type="protein sequence ID" value="PPQ66789.1"/>
    <property type="molecule type" value="Genomic_DNA"/>
</dbReference>
<sequence>MPVDTLPIPHSSSAPSLSIRSFRSLASQRSASSRNPKKPASSRVPHPSHRHAAPSAPWPWVDLEDEVDRKQLDKSSPPIPKECLHGEDCNNCWTGYPQSRFPNWTPRQVKKSKIFDAIHNYNRDDECVLYQVDVDNDGFFSNGDEIVVEDDSDASLESLWRRLINYKRPPGNRVRAIFLHNTSGPVLQMLGTKFNIEPFFWSSSLNWIPSRFQEAPKEGEGDHITLTLTFVRSMTMDRAEQLNNSTISLINTSPSTLLGMHAHPYIIVTIYSYEELQETKKSTLMHLSTLVQVMFFVCSMELCSDGRIDQRLLVLDLLAVHLVRNVNGNTIISYHPTNNKRTTQAKYLHERIRFAGQSVYWQNIFQNSEDPTFLLLAFIWHAIYAWDQALEDLYGHISYLETRVMATTEMRLTHELHTIRAHHLHYTSLLDDFSKHVTFVRDTSNPALQGYHVSERDRMFTKNTMDRECSTLLGEIKRLQTDLMMQERRLKNVMGLVFSSVNITDSRYMREMTEAAVRDSAAMKQVAYLTMVFLPASFVAGVFGMNVEEINPGTFGTLPHYLAVALPLTLLTAWIIIAFQSTYLFEAETHFLLRLGWPVYLIMKYFGLHKRKPQEEVEDEDEKNNEFSGITVEPPADDPLLPTSHPPRSPFQR</sequence>
<dbReference type="InParanoid" id="A0A409VKJ0"/>
<dbReference type="PANTHER" id="PTHR46494">
    <property type="entry name" value="CORA FAMILY METAL ION TRANSPORTER (EUROFUNG)"/>
    <property type="match status" value="1"/>
</dbReference>
<comment type="subcellular location">
    <subcellularLocation>
        <location evidence="1">Cell membrane</location>
        <topology evidence="1">Multi-pass membrane protein</topology>
    </subcellularLocation>
</comment>
<dbReference type="GO" id="GO:0015095">
    <property type="term" value="F:magnesium ion transmembrane transporter activity"/>
    <property type="evidence" value="ECO:0007669"/>
    <property type="project" value="TreeGrafter"/>
</dbReference>
<dbReference type="GO" id="GO:0015087">
    <property type="term" value="F:cobalt ion transmembrane transporter activity"/>
    <property type="evidence" value="ECO:0007669"/>
    <property type="project" value="TreeGrafter"/>
</dbReference>
<accession>A0A409VKJ0</accession>
<evidence type="ECO:0000256" key="5">
    <source>
        <dbReference type="SAM" id="MobiDB-lite"/>
    </source>
</evidence>
<feature type="compositionally biased region" description="Low complexity" evidence="5">
    <location>
        <begin position="20"/>
        <end position="34"/>
    </location>
</feature>
<dbReference type="InterPro" id="IPR045863">
    <property type="entry name" value="CorA_TM1_TM2"/>
</dbReference>
<feature type="compositionally biased region" description="Polar residues" evidence="5">
    <location>
        <begin position="10"/>
        <end position="19"/>
    </location>
</feature>
<name>A0A409VKJ0_9AGAR</name>
<comment type="caution">
    <text evidence="7">The sequence shown here is derived from an EMBL/GenBank/DDBJ whole genome shotgun (WGS) entry which is preliminary data.</text>
</comment>
<proteinExistence type="predicted"/>
<feature type="region of interest" description="Disordered" evidence="5">
    <location>
        <begin position="612"/>
        <end position="653"/>
    </location>
</feature>
<evidence type="ECO:0000313" key="7">
    <source>
        <dbReference type="EMBL" id="PPQ66789.1"/>
    </source>
</evidence>
<evidence type="ECO:0000313" key="8">
    <source>
        <dbReference type="Proteomes" id="UP000284842"/>
    </source>
</evidence>
<protein>
    <submittedName>
        <fullName evidence="7">Uncharacterized protein</fullName>
    </submittedName>
</protein>
<dbReference type="Gene3D" id="1.20.58.340">
    <property type="entry name" value="Magnesium transport protein CorA, transmembrane region"/>
    <property type="match status" value="1"/>
</dbReference>
<organism evidence="7 8">
    <name type="scientific">Panaeolus cyanescens</name>
    <dbReference type="NCBI Taxonomy" id="181874"/>
    <lineage>
        <taxon>Eukaryota</taxon>
        <taxon>Fungi</taxon>
        <taxon>Dikarya</taxon>
        <taxon>Basidiomycota</taxon>
        <taxon>Agaricomycotina</taxon>
        <taxon>Agaricomycetes</taxon>
        <taxon>Agaricomycetidae</taxon>
        <taxon>Agaricales</taxon>
        <taxon>Agaricineae</taxon>
        <taxon>Galeropsidaceae</taxon>
        <taxon>Panaeolus</taxon>
    </lineage>
</organism>
<feature type="compositionally biased region" description="Pro residues" evidence="5">
    <location>
        <begin position="644"/>
        <end position="653"/>
    </location>
</feature>
<feature type="transmembrane region" description="Helical" evidence="6">
    <location>
        <begin position="526"/>
        <end position="546"/>
    </location>
</feature>
<keyword evidence="4 6" id="KW-0472">Membrane</keyword>
<evidence type="ECO:0000256" key="3">
    <source>
        <dbReference type="ARBA" id="ARBA00022989"/>
    </source>
</evidence>
<keyword evidence="2 6" id="KW-0812">Transmembrane</keyword>
<dbReference type="GO" id="GO:0050897">
    <property type="term" value="F:cobalt ion binding"/>
    <property type="evidence" value="ECO:0007669"/>
    <property type="project" value="TreeGrafter"/>
</dbReference>
<dbReference type="InterPro" id="IPR002523">
    <property type="entry name" value="MgTranspt_CorA/ZnTranspt_ZntB"/>
</dbReference>
<reference evidence="7 8" key="1">
    <citation type="journal article" date="2018" name="Evol. Lett.">
        <title>Horizontal gene cluster transfer increased hallucinogenic mushroom diversity.</title>
        <authorList>
            <person name="Reynolds H.T."/>
            <person name="Vijayakumar V."/>
            <person name="Gluck-Thaler E."/>
            <person name="Korotkin H.B."/>
            <person name="Matheny P.B."/>
            <person name="Slot J.C."/>
        </authorList>
    </citation>
    <scope>NUCLEOTIDE SEQUENCE [LARGE SCALE GENOMIC DNA]</scope>
    <source>
        <strain evidence="7 8">2629</strain>
    </source>
</reference>
<feature type="region of interest" description="Disordered" evidence="5">
    <location>
        <begin position="1"/>
        <end position="60"/>
    </location>
</feature>
<dbReference type="PANTHER" id="PTHR46494:SF1">
    <property type="entry name" value="CORA FAMILY METAL ION TRANSPORTER (EUROFUNG)"/>
    <property type="match status" value="1"/>
</dbReference>
<feature type="transmembrane region" description="Helical" evidence="6">
    <location>
        <begin position="558"/>
        <end position="579"/>
    </location>
</feature>
<dbReference type="AlphaFoldDB" id="A0A409VKJ0"/>
<dbReference type="Pfam" id="PF01544">
    <property type="entry name" value="CorA"/>
    <property type="match status" value="1"/>
</dbReference>
<gene>
    <name evidence="7" type="ORF">CVT24_008698</name>
</gene>
<dbReference type="Proteomes" id="UP000284842">
    <property type="component" value="Unassembled WGS sequence"/>
</dbReference>
<keyword evidence="8" id="KW-1185">Reference proteome</keyword>
<dbReference type="GO" id="GO:0000287">
    <property type="term" value="F:magnesium ion binding"/>
    <property type="evidence" value="ECO:0007669"/>
    <property type="project" value="TreeGrafter"/>
</dbReference>
<keyword evidence="3 6" id="KW-1133">Transmembrane helix</keyword>
<dbReference type="STRING" id="181874.A0A409VKJ0"/>
<dbReference type="GO" id="GO:0005886">
    <property type="term" value="C:plasma membrane"/>
    <property type="evidence" value="ECO:0007669"/>
    <property type="project" value="UniProtKB-SubCell"/>
</dbReference>
<evidence type="ECO:0000256" key="1">
    <source>
        <dbReference type="ARBA" id="ARBA00004651"/>
    </source>
</evidence>
<evidence type="ECO:0000256" key="2">
    <source>
        <dbReference type="ARBA" id="ARBA00022692"/>
    </source>
</evidence>
<evidence type="ECO:0000256" key="4">
    <source>
        <dbReference type="ARBA" id="ARBA00023136"/>
    </source>
</evidence>
<evidence type="ECO:0000256" key="6">
    <source>
        <dbReference type="SAM" id="Phobius"/>
    </source>
</evidence>